<gene>
    <name evidence="1" type="ORF">INF37_10005</name>
</gene>
<accession>A0ABR9RCB4</accession>
<dbReference type="Proteomes" id="UP000806211">
    <property type="component" value="Unassembled WGS sequence"/>
</dbReference>
<sequence>MAPRERREKQWYKLDNAGVLYSAIQKENYSAIYRFSAVMEERVDPEALQRAVDKTMPRFPGFAVHIKKGAFWYYFEPNPAPGPFVKRDISNPCQPVRFREDNGWLVRFYYYEHRISLEVFHALSDGAGALVFFRTLLAVYLREMGHAIPNGPGILDVEEPPHREELEDAYARYATVRSLRAGIGKKAFQNTGTPEPFYTLNVTMGFVPVDQLKARAKSYGVSITEYLTGALLKVILENQAREEPRHPKPVALAIPINLRPWFPSETLRNFILTVRPCIDPSLGEYTFPEILSQVHHYMRLHINRQEMQALLTGNVRFQTNRALQLIPIWLKNPVMALSYRLAGTRPYSGTYTNPGAFTVPEEMAPHIRRMEVILGQATNPRVHCASISYGNTMEITFAGTLQETDTEREFFRFLVREGIHVKVESNRSVQSELLF</sequence>
<comment type="caution">
    <text evidence="1">The sequence shown here is derived from an EMBL/GenBank/DDBJ whole genome shotgun (WGS) entry which is preliminary data.</text>
</comment>
<reference evidence="1 2" key="1">
    <citation type="submission" date="2020-10" db="EMBL/GenBank/DDBJ databases">
        <title>ChiBAC.</title>
        <authorList>
            <person name="Zenner C."/>
            <person name="Hitch T.C.A."/>
            <person name="Clavel T."/>
        </authorList>
    </citation>
    <scope>NUCLEOTIDE SEQUENCE [LARGE SCALE GENOMIC DNA]</scope>
    <source>
        <strain evidence="1 2">DSM 107456</strain>
    </source>
</reference>
<dbReference type="EMBL" id="JADCKF010000008">
    <property type="protein sequence ID" value="MBE5056331.1"/>
    <property type="molecule type" value="Genomic_DNA"/>
</dbReference>
<evidence type="ECO:0000313" key="2">
    <source>
        <dbReference type="Proteomes" id="UP000806211"/>
    </source>
</evidence>
<protein>
    <recommendedName>
        <fullName evidence="3">Alcohol acetyltransferase</fullName>
    </recommendedName>
</protein>
<evidence type="ECO:0000313" key="1">
    <source>
        <dbReference type="EMBL" id="MBE5056331.1"/>
    </source>
</evidence>
<keyword evidence="2" id="KW-1185">Reference proteome</keyword>
<organism evidence="1 2">
    <name type="scientific">Pseudoflavonifractor gallinarum</name>
    <dbReference type="NCBI Taxonomy" id="2779352"/>
    <lineage>
        <taxon>Bacteria</taxon>
        <taxon>Bacillati</taxon>
        <taxon>Bacillota</taxon>
        <taxon>Clostridia</taxon>
        <taxon>Eubacteriales</taxon>
        <taxon>Oscillospiraceae</taxon>
        <taxon>Pseudoflavonifractor</taxon>
    </lineage>
</organism>
<evidence type="ECO:0008006" key="3">
    <source>
        <dbReference type="Google" id="ProtNLM"/>
    </source>
</evidence>
<name>A0ABR9RCB4_9FIRM</name>
<dbReference type="RefSeq" id="WP_193538076.1">
    <property type="nucleotide sequence ID" value="NZ_JADCKF010000008.1"/>
</dbReference>
<proteinExistence type="predicted"/>
<dbReference type="SUPFAM" id="SSF52777">
    <property type="entry name" value="CoA-dependent acyltransferases"/>
    <property type="match status" value="1"/>
</dbReference>